<organism evidence="1 2">
    <name type="scientific">Purpureocillium lilacinum</name>
    <name type="common">Paecilomyces lilacinus</name>
    <dbReference type="NCBI Taxonomy" id="33203"/>
    <lineage>
        <taxon>Eukaryota</taxon>
        <taxon>Fungi</taxon>
        <taxon>Dikarya</taxon>
        <taxon>Ascomycota</taxon>
        <taxon>Pezizomycotina</taxon>
        <taxon>Sordariomycetes</taxon>
        <taxon>Hypocreomycetidae</taxon>
        <taxon>Hypocreales</taxon>
        <taxon>Ophiocordycipitaceae</taxon>
        <taxon>Purpureocillium</taxon>
    </lineage>
</organism>
<dbReference type="EMBL" id="JBGNUJ010000003">
    <property type="protein sequence ID" value="KAL3962265.1"/>
    <property type="molecule type" value="Genomic_DNA"/>
</dbReference>
<comment type="caution">
    <text evidence="1">The sequence shown here is derived from an EMBL/GenBank/DDBJ whole genome shotgun (WGS) entry which is preliminary data.</text>
</comment>
<keyword evidence="2" id="KW-1185">Reference proteome</keyword>
<sequence>MIFLPSVRTASPFPFRSRSFPHTARRMNHTRDIPTDEPWPCDTSAASPAAARRVSPNGDDSDDGIDDADICTPALKRNRGRTRAAATTPAELHRLRARVDLRADAHAAAPACAVRRGGPADGVAGWAGRRRRGSGVGPDVGDSSSGGGGGSGDNDGGRSSSSSDR</sequence>
<proteinExistence type="predicted"/>
<protein>
    <submittedName>
        <fullName evidence="1">Uncharacterized protein</fullName>
    </submittedName>
</protein>
<dbReference type="Proteomes" id="UP001638806">
    <property type="component" value="Unassembled WGS sequence"/>
</dbReference>
<accession>A0ACC4E0X3</accession>
<evidence type="ECO:0000313" key="1">
    <source>
        <dbReference type="EMBL" id="KAL3962265.1"/>
    </source>
</evidence>
<evidence type="ECO:0000313" key="2">
    <source>
        <dbReference type="Proteomes" id="UP001638806"/>
    </source>
</evidence>
<reference evidence="1" key="1">
    <citation type="submission" date="2024-12" db="EMBL/GenBank/DDBJ databases">
        <title>Comparative genomics and development of molecular markers within Purpureocillium lilacinum and among Purpureocillium species.</title>
        <authorList>
            <person name="Yeh Z.-Y."/>
            <person name="Ni N.-T."/>
            <person name="Lo P.-H."/>
            <person name="Mushyakhwo K."/>
            <person name="Lin C.-F."/>
            <person name="Nai Y.-S."/>
        </authorList>
    </citation>
    <scope>NUCLEOTIDE SEQUENCE</scope>
    <source>
        <strain evidence="1">NCHU-NPUST-175</strain>
    </source>
</reference>
<name>A0ACC4E0X3_PURLI</name>
<gene>
    <name evidence="1" type="ORF">ACCO45_003788</name>
</gene>